<dbReference type="PANTHER" id="PTHR33204">
    <property type="entry name" value="TRANSCRIPTIONAL REGULATOR, MARR FAMILY"/>
    <property type="match status" value="1"/>
</dbReference>
<dbReference type="InterPro" id="IPR036390">
    <property type="entry name" value="WH_DNA-bd_sf"/>
</dbReference>
<dbReference type="RefSeq" id="WP_111632485.1">
    <property type="nucleotide sequence ID" value="NZ_QLLR01000002.1"/>
</dbReference>
<dbReference type="Gene3D" id="1.10.10.10">
    <property type="entry name" value="Winged helix-like DNA-binding domain superfamily/Winged helix DNA-binding domain"/>
    <property type="match status" value="1"/>
</dbReference>
<evidence type="ECO:0000259" key="4">
    <source>
        <dbReference type="PROSITE" id="PS51118"/>
    </source>
</evidence>
<keyword evidence="2" id="KW-0238">DNA-binding</keyword>
<evidence type="ECO:0000256" key="1">
    <source>
        <dbReference type="ARBA" id="ARBA00023015"/>
    </source>
</evidence>
<dbReference type="SUPFAM" id="SSF46785">
    <property type="entry name" value="Winged helix' DNA-binding domain"/>
    <property type="match status" value="1"/>
</dbReference>
<evidence type="ECO:0000313" key="5">
    <source>
        <dbReference type="EMBL" id="RAJ35628.1"/>
    </source>
</evidence>
<keyword evidence="3" id="KW-0804">Transcription</keyword>
<protein>
    <submittedName>
        <fullName evidence="5">HxlR family transcriptional regulator</fullName>
    </submittedName>
</protein>
<keyword evidence="1" id="KW-0805">Transcription regulation</keyword>
<evidence type="ECO:0000256" key="3">
    <source>
        <dbReference type="ARBA" id="ARBA00023163"/>
    </source>
</evidence>
<gene>
    <name evidence="5" type="ORF">LY11_00874</name>
</gene>
<dbReference type="InterPro" id="IPR036388">
    <property type="entry name" value="WH-like_DNA-bd_sf"/>
</dbReference>
<evidence type="ECO:0000256" key="2">
    <source>
        <dbReference type="ARBA" id="ARBA00023125"/>
    </source>
</evidence>
<dbReference type="Proteomes" id="UP000249754">
    <property type="component" value="Unassembled WGS sequence"/>
</dbReference>
<name>A0A327T395_9SPHI</name>
<dbReference type="OrthoDB" id="7678715at2"/>
<sequence length="111" mass="12564">MRKENSSNAINKEFLHRSCKVNEAMDLISGRWKALIIIFIGEKTNRFSLLKAVLGNISDQTLGRQLKELENAKLITRTIIPGVPVRVDYELTEKGKSLLPILDALEEWGIT</sequence>
<dbReference type="AlphaFoldDB" id="A0A327T395"/>
<dbReference type="PROSITE" id="PS51118">
    <property type="entry name" value="HTH_HXLR"/>
    <property type="match status" value="1"/>
</dbReference>
<dbReference type="GO" id="GO:0003677">
    <property type="term" value="F:DNA binding"/>
    <property type="evidence" value="ECO:0007669"/>
    <property type="project" value="UniProtKB-KW"/>
</dbReference>
<feature type="domain" description="HTH hxlR-type" evidence="4">
    <location>
        <begin position="19"/>
        <end position="111"/>
    </location>
</feature>
<proteinExistence type="predicted"/>
<reference evidence="5 6" key="1">
    <citation type="submission" date="2018-06" db="EMBL/GenBank/DDBJ databases">
        <title>Genomic Encyclopedia of Archaeal and Bacterial Type Strains, Phase II (KMG-II): from individual species to whole genera.</title>
        <authorList>
            <person name="Goeker M."/>
        </authorList>
    </citation>
    <scope>NUCLEOTIDE SEQUENCE [LARGE SCALE GENOMIC DNA]</scope>
    <source>
        <strain evidence="5 6">DSM 14825</strain>
    </source>
</reference>
<comment type="caution">
    <text evidence="5">The sequence shown here is derived from an EMBL/GenBank/DDBJ whole genome shotgun (WGS) entry which is preliminary data.</text>
</comment>
<dbReference type="Pfam" id="PF01638">
    <property type="entry name" value="HxlR"/>
    <property type="match status" value="1"/>
</dbReference>
<dbReference type="PANTHER" id="PTHR33204:SF29">
    <property type="entry name" value="TRANSCRIPTIONAL REGULATOR"/>
    <property type="match status" value="1"/>
</dbReference>
<accession>A0A327T395</accession>
<dbReference type="EMBL" id="QLLR01000002">
    <property type="protein sequence ID" value="RAJ35628.1"/>
    <property type="molecule type" value="Genomic_DNA"/>
</dbReference>
<dbReference type="InterPro" id="IPR002577">
    <property type="entry name" value="HTH_HxlR"/>
</dbReference>
<evidence type="ECO:0000313" key="6">
    <source>
        <dbReference type="Proteomes" id="UP000249754"/>
    </source>
</evidence>
<organism evidence="5 6">
    <name type="scientific">Pedobacter cryoconitis</name>
    <dbReference type="NCBI Taxonomy" id="188932"/>
    <lineage>
        <taxon>Bacteria</taxon>
        <taxon>Pseudomonadati</taxon>
        <taxon>Bacteroidota</taxon>
        <taxon>Sphingobacteriia</taxon>
        <taxon>Sphingobacteriales</taxon>
        <taxon>Sphingobacteriaceae</taxon>
        <taxon>Pedobacter</taxon>
    </lineage>
</organism>